<dbReference type="SUPFAM" id="SSF47413">
    <property type="entry name" value="lambda repressor-like DNA-binding domains"/>
    <property type="match status" value="1"/>
</dbReference>
<gene>
    <name evidence="6" type="ORF">P378_08725</name>
</gene>
<protein>
    <recommendedName>
        <fullName evidence="5">HTH cro/C1-type domain-containing protein</fullName>
    </recommendedName>
</protein>
<evidence type="ECO:0000256" key="3">
    <source>
        <dbReference type="ARBA" id="ARBA00023163"/>
    </source>
</evidence>
<dbReference type="PANTHER" id="PTHR40661:SF1">
    <property type="entry name" value="HTH CRO_C1-TYPE DOMAIN-CONTAINING PROTEIN"/>
    <property type="match status" value="1"/>
</dbReference>
<dbReference type="CDD" id="cd00093">
    <property type="entry name" value="HTH_XRE"/>
    <property type="match status" value="1"/>
</dbReference>
<feature type="domain" description="HTH cro/C1-type" evidence="5">
    <location>
        <begin position="22"/>
        <end position="65"/>
    </location>
</feature>
<dbReference type="AlphaFoldDB" id="A0A2C6MGN9"/>
<dbReference type="PANTHER" id="PTHR40661">
    <property type="match status" value="1"/>
</dbReference>
<proteinExistence type="predicted"/>
<keyword evidence="7" id="KW-1185">Reference proteome</keyword>
<comment type="caution">
    <text evidence="6">The sequence shown here is derived from an EMBL/GenBank/DDBJ whole genome shotgun (WGS) entry which is preliminary data.</text>
</comment>
<dbReference type="PROSITE" id="PS50943">
    <property type="entry name" value="HTH_CROC1"/>
    <property type="match status" value="1"/>
</dbReference>
<dbReference type="InterPro" id="IPR001387">
    <property type="entry name" value="Cro/C1-type_HTH"/>
</dbReference>
<evidence type="ECO:0000313" key="7">
    <source>
        <dbReference type="Proteomes" id="UP000222564"/>
    </source>
</evidence>
<evidence type="ECO:0000313" key="6">
    <source>
        <dbReference type="EMBL" id="PHJ38566.1"/>
    </source>
</evidence>
<keyword evidence="1" id="KW-0805">Transcription regulation</keyword>
<dbReference type="Proteomes" id="UP000222564">
    <property type="component" value="Unassembled WGS sequence"/>
</dbReference>
<dbReference type="Gene3D" id="1.10.260.40">
    <property type="entry name" value="lambda repressor-like DNA-binding domains"/>
    <property type="match status" value="1"/>
</dbReference>
<organism evidence="6 7">
    <name type="scientific">Desulforamulus profundi</name>
    <dbReference type="NCBI Taxonomy" id="1383067"/>
    <lineage>
        <taxon>Bacteria</taxon>
        <taxon>Bacillati</taxon>
        <taxon>Bacillota</taxon>
        <taxon>Clostridia</taxon>
        <taxon>Eubacteriales</taxon>
        <taxon>Peptococcaceae</taxon>
        <taxon>Desulforamulus</taxon>
    </lineage>
</organism>
<evidence type="ECO:0000259" key="5">
    <source>
        <dbReference type="PROSITE" id="PS50943"/>
    </source>
</evidence>
<dbReference type="OrthoDB" id="48775at2"/>
<dbReference type="RefSeq" id="WP_099082841.1">
    <property type="nucleotide sequence ID" value="NZ_AWQQ01000047.1"/>
</dbReference>
<feature type="region of interest" description="Disordered" evidence="4">
    <location>
        <begin position="125"/>
        <end position="145"/>
    </location>
</feature>
<keyword evidence="3" id="KW-0804">Transcription</keyword>
<evidence type="ECO:0000256" key="2">
    <source>
        <dbReference type="ARBA" id="ARBA00023125"/>
    </source>
</evidence>
<dbReference type="Pfam" id="PF01381">
    <property type="entry name" value="HTH_3"/>
    <property type="match status" value="1"/>
</dbReference>
<dbReference type="GO" id="GO:0003677">
    <property type="term" value="F:DNA binding"/>
    <property type="evidence" value="ECO:0007669"/>
    <property type="project" value="UniProtKB-KW"/>
</dbReference>
<reference evidence="6 7" key="1">
    <citation type="submission" date="2013-09" db="EMBL/GenBank/DDBJ databases">
        <title>Biodegradation of hydrocarbons in the deep terrestrial subsurface : characterization of a microbial consortium composed of two Desulfotomaculum species originating from a deep geological formation.</title>
        <authorList>
            <person name="Aullo T."/>
            <person name="Berlendis S."/>
            <person name="Lascourreges J.-F."/>
            <person name="Dessort D."/>
            <person name="Saint-Laurent S."/>
            <person name="Schraauwers B."/>
            <person name="Mas J."/>
            <person name="Magot M."/>
            <person name="Ranchou-Peyruse A."/>
        </authorList>
    </citation>
    <scope>NUCLEOTIDE SEQUENCE [LARGE SCALE GENOMIC DNA]</scope>
    <source>
        <strain evidence="6 7">Bs107</strain>
    </source>
</reference>
<dbReference type="EMBL" id="AWQQ01000047">
    <property type="protein sequence ID" value="PHJ38566.1"/>
    <property type="molecule type" value="Genomic_DNA"/>
</dbReference>
<dbReference type="SMART" id="SM00530">
    <property type="entry name" value="HTH_XRE"/>
    <property type="match status" value="1"/>
</dbReference>
<keyword evidence="2" id="KW-0238">DNA-binding</keyword>
<dbReference type="InterPro" id="IPR010982">
    <property type="entry name" value="Lambda_DNA-bd_dom_sf"/>
</dbReference>
<name>A0A2C6MGN9_9FIRM</name>
<accession>A0A2C6MGN9</accession>
<evidence type="ECO:0000256" key="1">
    <source>
        <dbReference type="ARBA" id="ARBA00023015"/>
    </source>
</evidence>
<sequence length="145" mass="16309">MIEIKNVGERIIARLTELNQKQADLCRATGLSNNAISQYVTGKRTPDTLSLYKIATALDVPMEWILTGENKYRKIDTTTEKTEKVGPLSEQEKEMLWKFRQLDTRDQEYAKANIDMLYDRTVKKGTLSDSMNGGTGEEAAASETA</sequence>
<evidence type="ECO:0000256" key="4">
    <source>
        <dbReference type="SAM" id="MobiDB-lite"/>
    </source>
</evidence>